<evidence type="ECO:0000313" key="3">
    <source>
        <dbReference type="EMBL" id="SVA92808.1"/>
    </source>
</evidence>
<comment type="similarity">
    <text evidence="1">Belongs to the TTC21 family.</text>
</comment>
<dbReference type="GO" id="GO:0061512">
    <property type="term" value="P:protein localization to cilium"/>
    <property type="evidence" value="ECO:0007669"/>
    <property type="project" value="TreeGrafter"/>
</dbReference>
<protein>
    <recommendedName>
        <fullName evidence="4">Tetratricopeptide repeat-like domain-containing protein</fullName>
    </recommendedName>
</protein>
<name>A0A381ZU32_9ZZZZ</name>
<reference evidence="3" key="1">
    <citation type="submission" date="2018-05" db="EMBL/GenBank/DDBJ databases">
        <authorList>
            <person name="Lanie J.A."/>
            <person name="Ng W.-L."/>
            <person name="Kazmierczak K.M."/>
            <person name="Andrzejewski T.M."/>
            <person name="Davidsen T.M."/>
            <person name="Wayne K.J."/>
            <person name="Tettelin H."/>
            <person name="Glass J.I."/>
            <person name="Rusch D."/>
            <person name="Podicherti R."/>
            <person name="Tsui H.-C.T."/>
            <person name="Winkler M.E."/>
        </authorList>
    </citation>
    <scope>NUCLEOTIDE SEQUENCE</scope>
</reference>
<dbReference type="SUPFAM" id="SSF48452">
    <property type="entry name" value="TPR-like"/>
    <property type="match status" value="1"/>
</dbReference>
<dbReference type="InterPro" id="IPR019734">
    <property type="entry name" value="TPR_rpt"/>
</dbReference>
<dbReference type="Gene3D" id="1.25.40.10">
    <property type="entry name" value="Tetratricopeptide repeat domain"/>
    <property type="match status" value="2"/>
</dbReference>
<dbReference type="InterPro" id="IPR011990">
    <property type="entry name" value="TPR-like_helical_dom_sf"/>
</dbReference>
<dbReference type="GO" id="GO:0030991">
    <property type="term" value="C:intraciliary transport particle A"/>
    <property type="evidence" value="ECO:0007669"/>
    <property type="project" value="TreeGrafter"/>
</dbReference>
<dbReference type="Pfam" id="PF13176">
    <property type="entry name" value="TPR_7"/>
    <property type="match status" value="1"/>
</dbReference>
<evidence type="ECO:0008006" key="4">
    <source>
        <dbReference type="Google" id="ProtNLM"/>
    </source>
</evidence>
<dbReference type="AlphaFoldDB" id="A0A381ZU32"/>
<dbReference type="GO" id="GO:0035721">
    <property type="term" value="P:intraciliary retrograde transport"/>
    <property type="evidence" value="ECO:0007669"/>
    <property type="project" value="TreeGrafter"/>
</dbReference>
<dbReference type="PANTHER" id="PTHR14699:SF0">
    <property type="entry name" value="TETRATRICOPEPTIDE REPEAT PROTEIN 21 HOMOLOG"/>
    <property type="match status" value="1"/>
</dbReference>
<proteinExistence type="inferred from homology"/>
<dbReference type="EMBL" id="UINC01022685">
    <property type="protein sequence ID" value="SVA92808.1"/>
    <property type="molecule type" value="Genomic_DNA"/>
</dbReference>
<dbReference type="PANTHER" id="PTHR14699">
    <property type="entry name" value="STI2 PROTEIN-RELATED"/>
    <property type="match status" value="1"/>
</dbReference>
<evidence type="ECO:0000256" key="2">
    <source>
        <dbReference type="SAM" id="MobiDB-lite"/>
    </source>
</evidence>
<feature type="compositionally biased region" description="Basic and acidic residues" evidence="2">
    <location>
        <begin position="181"/>
        <end position="198"/>
    </location>
</feature>
<dbReference type="SMART" id="SM00028">
    <property type="entry name" value="TPR"/>
    <property type="match status" value="4"/>
</dbReference>
<feature type="region of interest" description="Disordered" evidence="2">
    <location>
        <begin position="173"/>
        <end position="245"/>
    </location>
</feature>
<sequence length="461" mass="53274">MKVLKKLFVSEEPDKQIYEILERGKSLLEKNFFDWAAVEFNKAMELNPELATETVTKLFQEIQGGGNPDAIISLGINILQADPENIELANLIGNAYRKKHDWKRAENMYKHCLKYDAENNFAIYNLAAAMAKVEVQDGMAVSAIKDFEKMSDFVLPDVKEGIENLIDMHQHFAEEKDETDNEKKSEEKQEKEDTKLPENLDAAGETNQSEEIKETKEKYEEKSSVNVETKDQKEENQPESSSIDPLKTFNYITSSLEKESTEEENALFTLGIYCLQHNEANFAQRTFKRLLMREKDNVDLRCFLLLAISQNNEIDKAIETFQGILAKNPNHRYSNVNMGILLKRKGLIQKSRVRFFTTFKLLERSQGDYDVNSCLEAADKFFQEKREKKALEIYEPLIPEISSEELLSRIAGLYLAGKNWDGAFDIFRRVLRKNRKNNEAREGLKSIYTAYLADTENYLKK</sequence>
<dbReference type="InterPro" id="IPR040364">
    <property type="entry name" value="TTC21A/TTC21B"/>
</dbReference>
<accession>A0A381ZU32</accession>
<dbReference type="GO" id="GO:0005929">
    <property type="term" value="C:cilium"/>
    <property type="evidence" value="ECO:0007669"/>
    <property type="project" value="GOC"/>
</dbReference>
<gene>
    <name evidence="3" type="ORF">METZ01_LOCUS145662</name>
</gene>
<organism evidence="3">
    <name type="scientific">marine metagenome</name>
    <dbReference type="NCBI Taxonomy" id="408172"/>
    <lineage>
        <taxon>unclassified sequences</taxon>
        <taxon>metagenomes</taxon>
        <taxon>ecological metagenomes</taxon>
    </lineage>
</organism>
<evidence type="ECO:0000256" key="1">
    <source>
        <dbReference type="ARBA" id="ARBA00010935"/>
    </source>
</evidence>
<feature type="compositionally biased region" description="Basic and acidic residues" evidence="2">
    <location>
        <begin position="210"/>
        <end position="236"/>
    </location>
</feature>
<feature type="non-terminal residue" evidence="3">
    <location>
        <position position="461"/>
    </location>
</feature>